<proteinExistence type="predicted"/>
<accession>E6QP88</accession>
<comment type="caution">
    <text evidence="1">The sequence shown here is derived from an EMBL/GenBank/DDBJ whole genome shotgun (WGS) entry which is preliminary data.</text>
</comment>
<name>E6QP88_9ZZZZ</name>
<organism evidence="1">
    <name type="scientific">mine drainage metagenome</name>
    <dbReference type="NCBI Taxonomy" id="410659"/>
    <lineage>
        <taxon>unclassified sequences</taxon>
        <taxon>metagenomes</taxon>
        <taxon>ecological metagenomes</taxon>
    </lineage>
</organism>
<gene>
    <name evidence="1" type="ORF">CARN6_2605</name>
</gene>
<protein>
    <recommendedName>
        <fullName evidence="2">Phage major capsid protein</fullName>
    </recommendedName>
</protein>
<evidence type="ECO:0000313" key="1">
    <source>
        <dbReference type="EMBL" id="CBI09059.1"/>
    </source>
</evidence>
<reference evidence="1" key="1">
    <citation type="submission" date="2009-10" db="EMBL/GenBank/DDBJ databases">
        <title>Diversity of trophic interactions inside an arsenic-rich microbial ecosystem.</title>
        <authorList>
            <person name="Bertin P.N."/>
            <person name="Heinrich-Salmeron A."/>
            <person name="Pelletier E."/>
            <person name="Goulhen-Chollet F."/>
            <person name="Arsene-Ploetze F."/>
            <person name="Gallien S."/>
            <person name="Calteau A."/>
            <person name="Vallenet D."/>
            <person name="Casiot C."/>
            <person name="Chane-Woon-Ming B."/>
            <person name="Giloteaux L."/>
            <person name="Barakat M."/>
            <person name="Bonnefoy V."/>
            <person name="Bruneel O."/>
            <person name="Chandler M."/>
            <person name="Cleiss J."/>
            <person name="Duran R."/>
            <person name="Elbaz-Poulichet F."/>
            <person name="Fonknechten N."/>
            <person name="Lauga B."/>
            <person name="Mornico D."/>
            <person name="Ortet P."/>
            <person name="Schaeffer C."/>
            <person name="Siguier P."/>
            <person name="Alexander Thil Smith A."/>
            <person name="Van Dorsselaer A."/>
            <person name="Weissenbach J."/>
            <person name="Medigue C."/>
            <person name="Le Paslier D."/>
        </authorList>
    </citation>
    <scope>NUCLEOTIDE SEQUENCE</scope>
</reference>
<dbReference type="EMBL" id="CABQ01000312">
    <property type="protein sequence ID" value="CBI09059.1"/>
    <property type="molecule type" value="Genomic_DNA"/>
</dbReference>
<evidence type="ECO:0008006" key="2">
    <source>
        <dbReference type="Google" id="ProtNLM"/>
    </source>
</evidence>
<dbReference type="AlphaFoldDB" id="E6QP88"/>
<sequence>MPANLGGYDQGSAVLAESFAPYVSDAVFQANRVVKVLWDDAQREEEGRYLALPILTNKNATAQSFGQYDTLASGPQSLYSVAAFPWSFYQAAVTLDYITTKLVRGPNMRVDNLTTQIETAIGSLTDLIGNDVTNLTKGSSTQTAQPAFGIPEACDNGTLFNVYGNIARTGTNSFANWQGNVVQLSATNLGTAFNDAPRDLFFRNYAACSVGSATPTDIFGNQQAVASYMFALDSQIRVSPGDVANPYLSDPHMLAAKVIGDNHFLPILGGVGGTKIGYNFYYVNANHTKIHYFGEKGFDFVPWIDTPNVLSKTARYITGFQCASDNPRLNGFLGPVNDLVNL</sequence>